<protein>
    <submittedName>
        <fullName evidence="3">VOC family protein</fullName>
    </submittedName>
</protein>
<dbReference type="CDD" id="cd06587">
    <property type="entry name" value="VOC"/>
    <property type="match status" value="1"/>
</dbReference>
<dbReference type="GO" id="GO:0046872">
    <property type="term" value="F:metal ion binding"/>
    <property type="evidence" value="ECO:0007669"/>
    <property type="project" value="UniProtKB-KW"/>
</dbReference>
<keyword evidence="1" id="KW-0479">Metal-binding</keyword>
<evidence type="ECO:0000313" key="3">
    <source>
        <dbReference type="EMBL" id="TYS62580.1"/>
    </source>
</evidence>
<dbReference type="PROSITE" id="PS51819">
    <property type="entry name" value="VOC"/>
    <property type="match status" value="1"/>
</dbReference>
<evidence type="ECO:0000256" key="1">
    <source>
        <dbReference type="ARBA" id="ARBA00022723"/>
    </source>
</evidence>
<dbReference type="InterPro" id="IPR004360">
    <property type="entry name" value="Glyas_Fos-R_dOase_dom"/>
</dbReference>
<comment type="caution">
    <text evidence="3">The sequence shown here is derived from an EMBL/GenBank/DDBJ whole genome shotgun (WGS) entry which is preliminary data.</text>
</comment>
<dbReference type="InterPro" id="IPR051785">
    <property type="entry name" value="MMCE/EMCE_epimerase"/>
</dbReference>
<evidence type="ECO:0000259" key="2">
    <source>
        <dbReference type="PROSITE" id="PS51819"/>
    </source>
</evidence>
<feature type="domain" description="VOC" evidence="2">
    <location>
        <begin position="5"/>
        <end position="127"/>
    </location>
</feature>
<dbReference type="GO" id="GO:0046491">
    <property type="term" value="P:L-methylmalonyl-CoA metabolic process"/>
    <property type="evidence" value="ECO:0007669"/>
    <property type="project" value="TreeGrafter"/>
</dbReference>
<name>A0A5D4SHH5_9BACI</name>
<dbReference type="PANTHER" id="PTHR43048">
    <property type="entry name" value="METHYLMALONYL-COA EPIMERASE"/>
    <property type="match status" value="1"/>
</dbReference>
<dbReference type="EMBL" id="VTEV01000011">
    <property type="protein sequence ID" value="TYS62580.1"/>
    <property type="molecule type" value="Genomic_DNA"/>
</dbReference>
<evidence type="ECO:0000313" key="4">
    <source>
        <dbReference type="Proteomes" id="UP000322524"/>
    </source>
</evidence>
<proteinExistence type="predicted"/>
<dbReference type="STRING" id="79883.GCA_001636495_02741"/>
<dbReference type="InterPro" id="IPR029068">
    <property type="entry name" value="Glyas_Bleomycin-R_OHBP_Dase"/>
</dbReference>
<gene>
    <name evidence="3" type="ORF">FZC76_20300</name>
</gene>
<reference evidence="3 4" key="1">
    <citation type="submission" date="2019-08" db="EMBL/GenBank/DDBJ databases">
        <title>Bacillus genomes from the desert of Cuatro Cienegas, Coahuila.</title>
        <authorList>
            <person name="Olmedo-Alvarez G."/>
        </authorList>
    </citation>
    <scope>NUCLEOTIDE SEQUENCE [LARGE SCALE GENOMIC DNA]</scope>
    <source>
        <strain evidence="3 4">CH28_1T</strain>
    </source>
</reference>
<dbReference type="AlphaFoldDB" id="A0A5D4SHH5"/>
<dbReference type="GO" id="GO:0004493">
    <property type="term" value="F:methylmalonyl-CoA epimerase activity"/>
    <property type="evidence" value="ECO:0007669"/>
    <property type="project" value="TreeGrafter"/>
</dbReference>
<organism evidence="3 4">
    <name type="scientific">Sutcliffiella horikoshii</name>
    <dbReference type="NCBI Taxonomy" id="79883"/>
    <lineage>
        <taxon>Bacteria</taxon>
        <taxon>Bacillati</taxon>
        <taxon>Bacillota</taxon>
        <taxon>Bacilli</taxon>
        <taxon>Bacillales</taxon>
        <taxon>Bacillaceae</taxon>
        <taxon>Sutcliffiella</taxon>
    </lineage>
</organism>
<dbReference type="OrthoDB" id="371072at2"/>
<dbReference type="InterPro" id="IPR037523">
    <property type="entry name" value="VOC_core"/>
</dbReference>
<dbReference type="PANTHER" id="PTHR43048:SF3">
    <property type="entry name" value="METHYLMALONYL-COA EPIMERASE, MITOCHONDRIAL"/>
    <property type="match status" value="1"/>
</dbReference>
<accession>A0A5D4SHH5</accession>
<sequence>MAIKRLEHVGIMVKDIQASIEFYTNVVGFSLKGQLDHPNGVIKLAFLGFNESEETELELIQGYNDNLPVEGKVHHIALTVDDVEVEHQRLKGLDVTFIEQEITTLPNGARYIFFAGPDGEWIELFETPVK</sequence>
<dbReference type="SUPFAM" id="SSF54593">
    <property type="entry name" value="Glyoxalase/Bleomycin resistance protein/Dihydroxybiphenyl dioxygenase"/>
    <property type="match status" value="1"/>
</dbReference>
<dbReference type="Proteomes" id="UP000322524">
    <property type="component" value="Unassembled WGS sequence"/>
</dbReference>
<dbReference type="Pfam" id="PF00903">
    <property type="entry name" value="Glyoxalase"/>
    <property type="match status" value="1"/>
</dbReference>
<dbReference type="RefSeq" id="WP_148989978.1">
    <property type="nucleotide sequence ID" value="NZ_VTEV01000011.1"/>
</dbReference>
<dbReference type="Gene3D" id="3.10.180.10">
    <property type="entry name" value="2,3-Dihydroxybiphenyl 1,2-Dioxygenase, domain 1"/>
    <property type="match status" value="1"/>
</dbReference>